<dbReference type="Proteomes" id="UP000599024">
    <property type="component" value="Unassembled WGS sequence"/>
</dbReference>
<reference evidence="4 5" key="1">
    <citation type="submission" date="2020-08" db="EMBL/GenBank/DDBJ databases">
        <title>Bridging the membrane lipid divide: bacteria of the FCB group superphylum have the potential to synthesize archaeal ether lipids.</title>
        <authorList>
            <person name="Villanueva L."/>
            <person name="Von Meijenfeldt F.A.B."/>
            <person name="Westbye A.B."/>
            <person name="Yadav S."/>
            <person name="Hopmans E.C."/>
            <person name="Dutilh B.E."/>
            <person name="Sinninghe Damste J.S."/>
        </authorList>
    </citation>
    <scope>NUCLEOTIDE SEQUENCE [LARGE SCALE GENOMIC DNA]</scope>
    <source>
        <strain evidence="4">NIOZ-UU81</strain>
    </source>
</reference>
<dbReference type="InterPro" id="IPR036390">
    <property type="entry name" value="WH_DNA-bd_sf"/>
</dbReference>
<dbReference type="Gene3D" id="1.10.3290.10">
    <property type="entry name" value="Fido-like domain"/>
    <property type="match status" value="1"/>
</dbReference>
<dbReference type="PROSITE" id="PS51459">
    <property type="entry name" value="FIDO"/>
    <property type="match status" value="1"/>
</dbReference>
<feature type="domain" description="Fido" evidence="3">
    <location>
        <begin position="113"/>
        <end position="271"/>
    </location>
</feature>
<evidence type="ECO:0000259" key="3">
    <source>
        <dbReference type="PROSITE" id="PS51459"/>
    </source>
</evidence>
<comment type="caution">
    <text evidence="4">The sequence shown here is derived from an EMBL/GenBank/DDBJ whole genome shotgun (WGS) entry which is preliminary data.</text>
</comment>
<dbReference type="SUPFAM" id="SSF46785">
    <property type="entry name" value="Winged helix' DNA-binding domain"/>
    <property type="match status" value="1"/>
</dbReference>
<sequence length="368" mass="41501">MKMNHQWIWQSKRWPDFTHKAPDTTLAYHHFGQLTMVETLLSPLLTQELVALALEDEAVATSLIEGEVLQRSSVRASVYRALHIEGEETAHSTVQTDALIDVLLDAKNGLAPLTHERLLGWHRALFPTGQSGLRTIRVGMYRNDEKGEMKIVSGPWGREKVHYIAPPAYLVEGEMNRFLLWLNTEKNLNVVIKSAVAHLWFLLIHPFDDGNGRLARAISDYVLSASEKVPSTLFSVASEINNRRKEYYGELDKVCVRGDVDISAWIAWFVNMLCAALDHALGKIEAVKIKALFWDKVRNVTINERQRKVIAKMLNRLPEPFEGGMRTAKYAAIAKTSKPTATRDLNDLVQKGILKSQGAGRGVYYTLT</sequence>
<proteinExistence type="predicted"/>
<dbReference type="PANTHER" id="PTHR13504:SF33">
    <property type="entry name" value="FIC FAMILY PROTEIN"/>
    <property type="match status" value="1"/>
</dbReference>
<organism evidence="4 5">
    <name type="scientific">Candidatus Desulfatifera sulfidica</name>
    <dbReference type="NCBI Taxonomy" id="2841691"/>
    <lineage>
        <taxon>Bacteria</taxon>
        <taxon>Pseudomonadati</taxon>
        <taxon>Thermodesulfobacteriota</taxon>
        <taxon>Desulfobulbia</taxon>
        <taxon>Desulfobulbales</taxon>
        <taxon>Desulfobulbaceae</taxon>
        <taxon>Candidatus Desulfatifera</taxon>
    </lineage>
</organism>
<accession>A0A8J6N7B9</accession>
<dbReference type="InterPro" id="IPR036597">
    <property type="entry name" value="Fido-like_dom_sf"/>
</dbReference>
<evidence type="ECO:0000256" key="2">
    <source>
        <dbReference type="PIRSR" id="PIRSR640198-2"/>
    </source>
</evidence>
<keyword evidence="2" id="KW-0547">Nucleotide-binding</keyword>
<gene>
    <name evidence="4" type="ORF">H8E79_02180</name>
</gene>
<dbReference type="InterPro" id="IPR036388">
    <property type="entry name" value="WH-like_DNA-bd_sf"/>
</dbReference>
<dbReference type="PANTHER" id="PTHR13504">
    <property type="entry name" value="FIDO DOMAIN-CONTAINING PROTEIN DDB_G0283145"/>
    <property type="match status" value="1"/>
</dbReference>
<feature type="binding site" evidence="2">
    <location>
        <begin position="209"/>
        <end position="216"/>
    </location>
    <ligand>
        <name>ATP</name>
        <dbReference type="ChEBI" id="CHEBI:30616"/>
    </ligand>
</feature>
<feature type="binding site" evidence="2">
    <location>
        <begin position="247"/>
        <end position="248"/>
    </location>
    <ligand>
        <name>ATP</name>
        <dbReference type="ChEBI" id="CHEBI:30616"/>
    </ligand>
</feature>
<feature type="active site" evidence="1">
    <location>
        <position position="205"/>
    </location>
</feature>
<dbReference type="InterPro" id="IPR025230">
    <property type="entry name" value="DUF4172"/>
</dbReference>
<dbReference type="InterPro" id="IPR040198">
    <property type="entry name" value="Fido_containing"/>
</dbReference>
<dbReference type="Gene3D" id="1.10.10.10">
    <property type="entry name" value="Winged helix-like DNA-binding domain superfamily/Winged helix DNA-binding domain"/>
    <property type="match status" value="1"/>
</dbReference>
<evidence type="ECO:0000313" key="5">
    <source>
        <dbReference type="Proteomes" id="UP000599024"/>
    </source>
</evidence>
<dbReference type="EMBL" id="JACNLK010000024">
    <property type="protein sequence ID" value="MBC8207959.1"/>
    <property type="molecule type" value="Genomic_DNA"/>
</dbReference>
<dbReference type="AlphaFoldDB" id="A0A8J6N7B9"/>
<dbReference type="SUPFAM" id="SSF140931">
    <property type="entry name" value="Fic-like"/>
    <property type="match status" value="1"/>
</dbReference>
<dbReference type="InterPro" id="IPR003812">
    <property type="entry name" value="Fido"/>
</dbReference>
<keyword evidence="2" id="KW-0067">ATP-binding</keyword>
<dbReference type="Pfam" id="PF02661">
    <property type="entry name" value="Fic"/>
    <property type="match status" value="1"/>
</dbReference>
<name>A0A8J6N7B9_9BACT</name>
<evidence type="ECO:0000256" key="1">
    <source>
        <dbReference type="PIRSR" id="PIRSR640198-1"/>
    </source>
</evidence>
<evidence type="ECO:0000313" key="4">
    <source>
        <dbReference type="EMBL" id="MBC8207959.1"/>
    </source>
</evidence>
<dbReference type="GO" id="GO:0005524">
    <property type="term" value="F:ATP binding"/>
    <property type="evidence" value="ECO:0007669"/>
    <property type="project" value="UniProtKB-KW"/>
</dbReference>
<dbReference type="Pfam" id="PF13776">
    <property type="entry name" value="DUF4172"/>
    <property type="match status" value="1"/>
</dbReference>
<protein>
    <submittedName>
        <fullName evidence="4">Fic family protein</fullName>
    </submittedName>
</protein>